<accession>A0A0J1BFY4</accession>
<organism evidence="1 2">
    <name type="scientific">Rhodopirellula islandica</name>
    <dbReference type="NCBI Taxonomy" id="595434"/>
    <lineage>
        <taxon>Bacteria</taxon>
        <taxon>Pseudomonadati</taxon>
        <taxon>Planctomycetota</taxon>
        <taxon>Planctomycetia</taxon>
        <taxon>Pirellulales</taxon>
        <taxon>Pirellulaceae</taxon>
        <taxon>Rhodopirellula</taxon>
    </lineage>
</organism>
<dbReference type="Proteomes" id="UP000036367">
    <property type="component" value="Unassembled WGS sequence"/>
</dbReference>
<reference evidence="1" key="1">
    <citation type="submission" date="2015-05" db="EMBL/GenBank/DDBJ databases">
        <title>Permanent draft genome of Rhodopirellula islandicus K833.</title>
        <authorList>
            <person name="Kizina J."/>
            <person name="Richter M."/>
            <person name="Glockner F.O."/>
            <person name="Harder J."/>
        </authorList>
    </citation>
    <scope>NUCLEOTIDE SEQUENCE [LARGE SCALE GENOMIC DNA]</scope>
    <source>
        <strain evidence="1">K833</strain>
    </source>
</reference>
<protein>
    <submittedName>
        <fullName evidence="1">Uncharacterized protein</fullName>
    </submittedName>
</protein>
<comment type="caution">
    <text evidence="1">The sequence shown here is derived from an EMBL/GenBank/DDBJ whole genome shotgun (WGS) entry which is preliminary data.</text>
</comment>
<sequence length="59" mass="6853">MKSHQFAFFNCQFNFFNELNSVRTLTILPTFLSAQATPLDQENTLPFWPTAKFNPKRVG</sequence>
<dbReference type="EMBL" id="LECT01000017">
    <property type="protein sequence ID" value="KLU05455.1"/>
    <property type="molecule type" value="Genomic_DNA"/>
</dbReference>
<gene>
    <name evidence="1" type="ORF">RISK_002087</name>
</gene>
<evidence type="ECO:0000313" key="2">
    <source>
        <dbReference type="Proteomes" id="UP000036367"/>
    </source>
</evidence>
<proteinExistence type="predicted"/>
<keyword evidence="2" id="KW-1185">Reference proteome</keyword>
<evidence type="ECO:0000313" key="1">
    <source>
        <dbReference type="EMBL" id="KLU05455.1"/>
    </source>
</evidence>
<dbReference type="PATRIC" id="fig|595434.4.peg.2000"/>
<name>A0A0J1BFY4_RHOIS</name>
<dbReference type="AlphaFoldDB" id="A0A0J1BFY4"/>